<proteinExistence type="predicted"/>
<organism evidence="1 2">
    <name type="scientific">Caballeronia grimmiae</name>
    <dbReference type="NCBI Taxonomy" id="1071679"/>
    <lineage>
        <taxon>Bacteria</taxon>
        <taxon>Pseudomonadati</taxon>
        <taxon>Pseudomonadota</taxon>
        <taxon>Betaproteobacteria</taxon>
        <taxon>Burkholderiales</taxon>
        <taxon>Burkholderiaceae</taxon>
        <taxon>Caballeronia</taxon>
    </lineage>
</organism>
<evidence type="ECO:0000313" key="1">
    <source>
        <dbReference type="EMBL" id="GGD72308.1"/>
    </source>
</evidence>
<accession>A0ABQ1RJ73</accession>
<gene>
    <name evidence="1" type="ORF">GCM10010985_28520</name>
</gene>
<dbReference type="Pfam" id="PF06821">
    <property type="entry name" value="Ser_hydrolase"/>
    <property type="match status" value="1"/>
</dbReference>
<evidence type="ECO:0000313" key="2">
    <source>
        <dbReference type="Proteomes" id="UP000597138"/>
    </source>
</evidence>
<dbReference type="InterPro" id="IPR010662">
    <property type="entry name" value="RBBP9/YdeN"/>
</dbReference>
<reference evidence="2" key="1">
    <citation type="journal article" date="2019" name="Int. J. Syst. Evol. Microbiol.">
        <title>The Global Catalogue of Microorganisms (GCM) 10K type strain sequencing project: providing services to taxonomists for standard genome sequencing and annotation.</title>
        <authorList>
            <consortium name="The Broad Institute Genomics Platform"/>
            <consortium name="The Broad Institute Genome Sequencing Center for Infectious Disease"/>
            <person name="Wu L."/>
            <person name="Ma J."/>
        </authorList>
    </citation>
    <scope>NUCLEOTIDE SEQUENCE [LARGE SCALE GENOMIC DNA]</scope>
    <source>
        <strain evidence="2">CGMCC 1.11013</strain>
    </source>
</reference>
<dbReference type="Proteomes" id="UP000597138">
    <property type="component" value="Unassembled WGS sequence"/>
</dbReference>
<keyword evidence="2" id="KW-1185">Reference proteome</keyword>
<dbReference type="EMBL" id="BMEG01000004">
    <property type="protein sequence ID" value="GGD72308.1"/>
    <property type="molecule type" value="Genomic_DNA"/>
</dbReference>
<protein>
    <recommendedName>
        <fullName evidence="3">Alpha/beta hydrolase</fullName>
    </recommendedName>
</protein>
<comment type="caution">
    <text evidence="1">The sequence shown here is derived from an EMBL/GenBank/DDBJ whole genome shotgun (WGS) entry which is preliminary data.</text>
</comment>
<sequence>MSITCEQSDMTMTSTPTILIVPGLRDYVDDHWQTLLERRLPNAYSVPPLTHGKLDCAARVAALDAAFARIDGPVVLVAHSAGVMIAAHWAQRHPQHQRRIRGALLATPPDFDVPLPDGYPTPDLLRQHGWLPVPRMRLGFPSIVAASSNDPLASIGRVAELAQAWGSRFVDIGAAGHLNPASGYGEWPLAEELIAELCLEPSHHRYA</sequence>
<dbReference type="SUPFAM" id="SSF53474">
    <property type="entry name" value="alpha/beta-Hydrolases"/>
    <property type="match status" value="1"/>
</dbReference>
<dbReference type="Gene3D" id="3.40.50.1820">
    <property type="entry name" value="alpha/beta hydrolase"/>
    <property type="match status" value="1"/>
</dbReference>
<name>A0ABQ1RJ73_9BURK</name>
<evidence type="ECO:0008006" key="3">
    <source>
        <dbReference type="Google" id="ProtNLM"/>
    </source>
</evidence>
<dbReference type="InterPro" id="IPR029058">
    <property type="entry name" value="AB_hydrolase_fold"/>
</dbReference>